<evidence type="ECO:0000313" key="3">
    <source>
        <dbReference type="Proteomes" id="UP001497382"/>
    </source>
</evidence>
<comment type="caution">
    <text evidence="2">The sequence shown here is derived from an EMBL/GenBank/DDBJ whole genome shotgun (WGS) entry which is preliminary data.</text>
</comment>
<dbReference type="GO" id="GO:0038060">
    <property type="term" value="P:nitric oxide-cGMP-mediated signaling"/>
    <property type="evidence" value="ECO:0007669"/>
    <property type="project" value="TreeGrafter"/>
</dbReference>
<dbReference type="GO" id="GO:0019826">
    <property type="term" value="F:oxygen sensor activity"/>
    <property type="evidence" value="ECO:0007669"/>
    <property type="project" value="TreeGrafter"/>
</dbReference>
<dbReference type="GO" id="GO:0070026">
    <property type="term" value="F:nitric oxide binding"/>
    <property type="evidence" value="ECO:0007669"/>
    <property type="project" value="TreeGrafter"/>
</dbReference>
<dbReference type="EMBL" id="CAXIEN010000245">
    <property type="protein sequence ID" value="CAL1289228.1"/>
    <property type="molecule type" value="Genomic_DNA"/>
</dbReference>
<dbReference type="AlphaFoldDB" id="A0AAV2AYX0"/>
<feature type="domain" description="Heme NO-binding" evidence="1">
    <location>
        <begin position="2"/>
        <end position="58"/>
    </location>
</feature>
<dbReference type="Proteomes" id="UP001497382">
    <property type="component" value="Unassembled WGS sequence"/>
</dbReference>
<accession>A0AAV2AYX0</accession>
<dbReference type="InterPro" id="IPR038158">
    <property type="entry name" value="H-NOX_domain_sf"/>
</dbReference>
<gene>
    <name evidence="2" type="ORF">LARSCL_LOCUS15811</name>
</gene>
<dbReference type="InterPro" id="IPR024096">
    <property type="entry name" value="NO_sig/Golgi_transp_ligand-bd"/>
</dbReference>
<dbReference type="SUPFAM" id="SSF111126">
    <property type="entry name" value="Ligand-binding domain in the NO signalling and Golgi transport"/>
    <property type="match status" value="1"/>
</dbReference>
<keyword evidence="3" id="KW-1185">Reference proteome</keyword>
<dbReference type="Pfam" id="PF07700">
    <property type="entry name" value="HNOB"/>
    <property type="match status" value="1"/>
</dbReference>
<reference evidence="2 3" key="1">
    <citation type="submission" date="2024-04" db="EMBL/GenBank/DDBJ databases">
        <authorList>
            <person name="Rising A."/>
            <person name="Reimegard J."/>
            <person name="Sonavane S."/>
            <person name="Akerstrom W."/>
            <person name="Nylinder S."/>
            <person name="Hedman E."/>
            <person name="Kallberg Y."/>
        </authorList>
    </citation>
    <scope>NUCLEOTIDE SEQUENCE [LARGE SCALE GENOMIC DNA]</scope>
</reference>
<dbReference type="PANTHER" id="PTHR45655:SF10">
    <property type="entry name" value="SOLUBLE GUANYLATE CYCLASE 88E"/>
    <property type="match status" value="1"/>
</dbReference>
<sequence length="210" mass="23226">MYGLILENLSQYVIKMWGEDKWEEIRKTANVQQCTFTRQQVYEDALIPRLSAAACEWLQSLSFGLAYVVRYMSEGAMIKGKKVVSFASSHKLVSSFAGGLALKGTAGSSETRTSDDTADEAGFSSLSHLLLQLISGMTQQNGHIFLLSESRNVKNGRIILDVLFREEGVVALGNPTVSSKVLFMNWKLVVEQFFKILNGNVPAVTLQGKH</sequence>
<proteinExistence type="predicted"/>
<name>A0AAV2AYX0_9ARAC</name>
<dbReference type="GO" id="GO:0004383">
    <property type="term" value="F:guanylate cyclase activity"/>
    <property type="evidence" value="ECO:0007669"/>
    <property type="project" value="TreeGrafter"/>
</dbReference>
<dbReference type="GO" id="GO:0070482">
    <property type="term" value="P:response to oxygen levels"/>
    <property type="evidence" value="ECO:0007669"/>
    <property type="project" value="TreeGrafter"/>
</dbReference>
<evidence type="ECO:0000259" key="1">
    <source>
        <dbReference type="Pfam" id="PF07700"/>
    </source>
</evidence>
<organism evidence="2 3">
    <name type="scientific">Larinioides sclopetarius</name>
    <dbReference type="NCBI Taxonomy" id="280406"/>
    <lineage>
        <taxon>Eukaryota</taxon>
        <taxon>Metazoa</taxon>
        <taxon>Ecdysozoa</taxon>
        <taxon>Arthropoda</taxon>
        <taxon>Chelicerata</taxon>
        <taxon>Arachnida</taxon>
        <taxon>Araneae</taxon>
        <taxon>Araneomorphae</taxon>
        <taxon>Entelegynae</taxon>
        <taxon>Araneoidea</taxon>
        <taxon>Araneidae</taxon>
        <taxon>Larinioides</taxon>
    </lineage>
</organism>
<dbReference type="PANTHER" id="PTHR45655">
    <property type="entry name" value="GUANYLATE CYCLASE SOLUBLE SUBUNIT BETA-2"/>
    <property type="match status" value="1"/>
</dbReference>
<dbReference type="GO" id="GO:0020037">
    <property type="term" value="F:heme binding"/>
    <property type="evidence" value="ECO:0007669"/>
    <property type="project" value="InterPro"/>
</dbReference>
<protein>
    <recommendedName>
        <fullName evidence="1">Heme NO-binding domain-containing protein</fullName>
    </recommendedName>
</protein>
<dbReference type="Gene3D" id="3.90.1520.10">
    <property type="entry name" value="H-NOX domain"/>
    <property type="match status" value="1"/>
</dbReference>
<dbReference type="InterPro" id="IPR011644">
    <property type="entry name" value="Heme_NO-bd"/>
</dbReference>
<dbReference type="GO" id="GO:0008074">
    <property type="term" value="C:guanylate cyclase complex, soluble"/>
    <property type="evidence" value="ECO:0007669"/>
    <property type="project" value="TreeGrafter"/>
</dbReference>
<evidence type="ECO:0000313" key="2">
    <source>
        <dbReference type="EMBL" id="CAL1289228.1"/>
    </source>
</evidence>